<evidence type="ECO:0000313" key="1">
    <source>
        <dbReference type="EMBL" id="KAL3229231.1"/>
    </source>
</evidence>
<proteinExistence type="predicted"/>
<evidence type="ECO:0000313" key="2">
    <source>
        <dbReference type="Proteomes" id="UP001623330"/>
    </source>
</evidence>
<comment type="caution">
    <text evidence="1">The sequence shown here is derived from an EMBL/GenBank/DDBJ whole genome shotgun (WGS) entry which is preliminary data.</text>
</comment>
<protein>
    <submittedName>
        <fullName evidence="1">Uncharacterized protein</fullName>
    </submittedName>
</protein>
<keyword evidence="2" id="KW-1185">Reference proteome</keyword>
<dbReference type="EMBL" id="JBEVYD010000012">
    <property type="protein sequence ID" value="KAL3229231.1"/>
    <property type="molecule type" value="Genomic_DNA"/>
</dbReference>
<dbReference type="Proteomes" id="UP001623330">
    <property type="component" value="Unassembled WGS sequence"/>
</dbReference>
<accession>A0ABR4NN37</accession>
<name>A0ABR4NN37_9SACH</name>
<gene>
    <name evidence="1" type="ORF">RNJ44_02318</name>
</gene>
<sequence length="76" mass="8614">MEKQRKKSFAERCREVLRRMSSDTTYEPVATDTKISTEKPGLPAIVAKNGWFMDDARTLSSINTSAFESSSDEESY</sequence>
<organism evidence="1 2">
    <name type="scientific">Nakaseomyces bracarensis</name>
    <dbReference type="NCBI Taxonomy" id="273131"/>
    <lineage>
        <taxon>Eukaryota</taxon>
        <taxon>Fungi</taxon>
        <taxon>Dikarya</taxon>
        <taxon>Ascomycota</taxon>
        <taxon>Saccharomycotina</taxon>
        <taxon>Saccharomycetes</taxon>
        <taxon>Saccharomycetales</taxon>
        <taxon>Saccharomycetaceae</taxon>
        <taxon>Nakaseomyces</taxon>
    </lineage>
</organism>
<reference evidence="1 2" key="1">
    <citation type="submission" date="2024-05" db="EMBL/GenBank/DDBJ databases">
        <title>Long read based assembly of the Candida bracarensis genome reveals expanded adhesin content.</title>
        <authorList>
            <person name="Marcet-Houben M."/>
            <person name="Ksiezopolska E."/>
            <person name="Gabaldon T."/>
        </authorList>
    </citation>
    <scope>NUCLEOTIDE SEQUENCE [LARGE SCALE GENOMIC DNA]</scope>
    <source>
        <strain evidence="1 2">CBM6</strain>
    </source>
</reference>